<feature type="region of interest" description="Disordered" evidence="1">
    <location>
        <begin position="401"/>
        <end position="493"/>
    </location>
</feature>
<reference evidence="3 4" key="1">
    <citation type="submission" date="2015-09" db="EMBL/GenBank/DDBJ databases">
        <title>Host preference determinants of Valsa canker pathogens revealed by comparative genomics.</title>
        <authorList>
            <person name="Yin Z."/>
            <person name="Huang L."/>
        </authorList>
    </citation>
    <scope>NUCLEOTIDE SEQUENCE [LARGE SCALE GENOMIC DNA]</scope>
    <source>
        <strain evidence="3 4">03-1</strain>
    </source>
</reference>
<proteinExistence type="predicted"/>
<evidence type="ECO:0000313" key="3">
    <source>
        <dbReference type="EMBL" id="ROW07984.1"/>
    </source>
</evidence>
<dbReference type="EMBL" id="LKEA01000007">
    <property type="protein sequence ID" value="ROW07984.1"/>
    <property type="molecule type" value="Genomic_DNA"/>
</dbReference>
<feature type="compositionally biased region" description="Polar residues" evidence="1">
    <location>
        <begin position="410"/>
        <end position="419"/>
    </location>
</feature>
<keyword evidence="2" id="KW-0812">Transmembrane</keyword>
<accession>A0A423WWY5</accession>
<keyword evidence="2" id="KW-1133">Transmembrane helix</keyword>
<keyword evidence="2" id="KW-0472">Membrane</keyword>
<sequence>MLDVTLHDTVEFLRRLVAIMMATFGAVYTIFYYMISICLLFAGACLCILAWCVFRAVFQSVAEHIPFKQYLDRRLQKSFISKLKDMERKRDNTRARLIHIIEEVKLRNTTNNKLMQEIRSNEAIIKRKIRGFESRVVNRYQVDATIPGVVIPHQQPEAPSSNAFIRWLYAQDPQIYHHECAVTRYEAQISGEHMKVQQLDEENAYLKAILDDINTMRSRVQFQRDLPKPVHMPQNKRNYLSQFNTSPAPYPHYVPPCECHWRPIAPPPPMKPLGPSRFNIEIPKMTLGPLLEAESRPPLPTHTLCVAPPSNPENLFGAPPRLMWRPSSAWASPSGSAPVFAASAPAAPLAPAPTFGPLFGAPPIAPATPPAAAAAAAAAEAPAPPPPAPKPLSLAARLSDPAGVRAPKPSTGSAPTNPLSLAARLTDPAGVRAPPPPAAPDAAADASDPDEGYDRAKADKETEADRRMARASERELARDRLAARYGLPPSSEL</sequence>
<dbReference type="Proteomes" id="UP000283895">
    <property type="component" value="Unassembled WGS sequence"/>
</dbReference>
<evidence type="ECO:0000313" key="4">
    <source>
        <dbReference type="Proteomes" id="UP000283895"/>
    </source>
</evidence>
<dbReference type="STRING" id="356882.A0A423WWY5"/>
<comment type="caution">
    <text evidence="3">The sequence shown here is derived from an EMBL/GenBank/DDBJ whole genome shotgun (WGS) entry which is preliminary data.</text>
</comment>
<dbReference type="OrthoDB" id="5231377at2759"/>
<protein>
    <submittedName>
        <fullName evidence="3">Uncharacterized protein</fullName>
    </submittedName>
</protein>
<dbReference type="AlphaFoldDB" id="A0A423WWY5"/>
<organism evidence="3 4">
    <name type="scientific">Cytospora schulzeri</name>
    <dbReference type="NCBI Taxonomy" id="448051"/>
    <lineage>
        <taxon>Eukaryota</taxon>
        <taxon>Fungi</taxon>
        <taxon>Dikarya</taxon>
        <taxon>Ascomycota</taxon>
        <taxon>Pezizomycotina</taxon>
        <taxon>Sordariomycetes</taxon>
        <taxon>Sordariomycetidae</taxon>
        <taxon>Diaporthales</taxon>
        <taxon>Cytosporaceae</taxon>
        <taxon>Cytospora</taxon>
    </lineage>
</organism>
<evidence type="ECO:0000256" key="1">
    <source>
        <dbReference type="SAM" id="MobiDB-lite"/>
    </source>
</evidence>
<keyword evidence="4" id="KW-1185">Reference proteome</keyword>
<gene>
    <name evidence="3" type="ORF">VMCG_03591</name>
</gene>
<feature type="compositionally biased region" description="Basic and acidic residues" evidence="1">
    <location>
        <begin position="452"/>
        <end position="482"/>
    </location>
</feature>
<feature type="transmembrane region" description="Helical" evidence="2">
    <location>
        <begin position="12"/>
        <end position="31"/>
    </location>
</feature>
<feature type="transmembrane region" description="Helical" evidence="2">
    <location>
        <begin position="38"/>
        <end position="58"/>
    </location>
</feature>
<evidence type="ECO:0000256" key="2">
    <source>
        <dbReference type="SAM" id="Phobius"/>
    </source>
</evidence>
<name>A0A423WWY5_9PEZI</name>